<dbReference type="RefSeq" id="XP_025426977.1">
    <property type="nucleotide sequence ID" value="XM_025579806.1"/>
</dbReference>
<reference evidence="2 3" key="1">
    <citation type="submission" date="2016-12" db="EMBL/GenBank/DDBJ databases">
        <title>The genomes of Aspergillus section Nigri reveals drivers in fungal speciation.</title>
        <authorList>
            <consortium name="DOE Joint Genome Institute"/>
            <person name="Vesth T.C."/>
            <person name="Nybo J."/>
            <person name="Theobald S."/>
            <person name="Brandl J."/>
            <person name="Frisvad J.C."/>
            <person name="Nielsen K.F."/>
            <person name="Lyhne E.K."/>
            <person name="Kogle M.E."/>
            <person name="Kuo A."/>
            <person name="Riley R."/>
            <person name="Clum A."/>
            <person name="Nolan M."/>
            <person name="Lipzen A."/>
            <person name="Salamov A."/>
            <person name="Henrissat B."/>
            <person name="Wiebenga A."/>
            <person name="De Vries R.P."/>
            <person name="Grigoriev I.V."/>
            <person name="Mortensen U.H."/>
            <person name="Andersen M.R."/>
            <person name="Baker S.E."/>
        </authorList>
    </citation>
    <scope>NUCLEOTIDE SEQUENCE [LARGE SCALE GENOMIC DNA]</scope>
    <source>
        <strain evidence="2 3">JOP 1030-1</strain>
    </source>
</reference>
<keyword evidence="3" id="KW-1185">Reference proteome</keyword>
<dbReference type="GeneID" id="37081035"/>
<evidence type="ECO:0000313" key="3">
    <source>
        <dbReference type="Proteomes" id="UP000248349"/>
    </source>
</evidence>
<gene>
    <name evidence="2" type="ORF">BP01DRAFT_426664</name>
</gene>
<name>A0A318Z130_9EURO</name>
<accession>A0A318Z130</accession>
<dbReference type="Proteomes" id="UP000248349">
    <property type="component" value="Unassembled WGS sequence"/>
</dbReference>
<organism evidence="2 3">
    <name type="scientific">Aspergillus saccharolyticus JOP 1030-1</name>
    <dbReference type="NCBI Taxonomy" id="1450539"/>
    <lineage>
        <taxon>Eukaryota</taxon>
        <taxon>Fungi</taxon>
        <taxon>Dikarya</taxon>
        <taxon>Ascomycota</taxon>
        <taxon>Pezizomycotina</taxon>
        <taxon>Eurotiomycetes</taxon>
        <taxon>Eurotiomycetidae</taxon>
        <taxon>Eurotiales</taxon>
        <taxon>Aspergillaceae</taxon>
        <taxon>Aspergillus</taxon>
        <taxon>Aspergillus subgen. Circumdati</taxon>
    </lineage>
</organism>
<dbReference type="AlphaFoldDB" id="A0A318Z130"/>
<feature type="region of interest" description="Disordered" evidence="1">
    <location>
        <begin position="177"/>
        <end position="227"/>
    </location>
</feature>
<protein>
    <submittedName>
        <fullName evidence="2">Uncharacterized protein</fullName>
    </submittedName>
</protein>
<proteinExistence type="predicted"/>
<evidence type="ECO:0000313" key="2">
    <source>
        <dbReference type="EMBL" id="PYH40995.1"/>
    </source>
</evidence>
<sequence>MEPEASVDSMQDYTHPGVNIEQLVKDFLEKEGQSRMRQSHLELRLAEEISRAESEQLFRSQLQARLADTYFIYNQLHLYLTQVFQDLESSRKQHAAEKRRVLELESHMQTLSMLNNSLLKMLMPGSLGDFNHQDQIRGLSCEIYRQQCVIDELQNIKLAHESTIQTLRYTIETTLGHIYTPPENSDEEREDERSSEGEDWGTGGNESISGMPLVPSVEGTETYAVID</sequence>
<dbReference type="EMBL" id="KZ821271">
    <property type="protein sequence ID" value="PYH40995.1"/>
    <property type="molecule type" value="Genomic_DNA"/>
</dbReference>
<evidence type="ECO:0000256" key="1">
    <source>
        <dbReference type="SAM" id="MobiDB-lite"/>
    </source>
</evidence>